<gene>
    <name evidence="1" type="ORF">E2C01_008501</name>
</gene>
<dbReference type="Proteomes" id="UP000324222">
    <property type="component" value="Unassembled WGS sequence"/>
</dbReference>
<protein>
    <submittedName>
        <fullName evidence="1">Uncharacterized protein</fullName>
    </submittedName>
</protein>
<keyword evidence="2" id="KW-1185">Reference proteome</keyword>
<dbReference type="AlphaFoldDB" id="A0A5B7D5H0"/>
<dbReference type="EMBL" id="VSRR010000448">
    <property type="protein sequence ID" value="MPC15703.1"/>
    <property type="molecule type" value="Genomic_DNA"/>
</dbReference>
<evidence type="ECO:0000313" key="2">
    <source>
        <dbReference type="Proteomes" id="UP000324222"/>
    </source>
</evidence>
<comment type="caution">
    <text evidence="1">The sequence shown here is derived from an EMBL/GenBank/DDBJ whole genome shotgun (WGS) entry which is preliminary data.</text>
</comment>
<proteinExistence type="predicted"/>
<name>A0A5B7D5H0_PORTR</name>
<accession>A0A5B7D5H0</accession>
<sequence>MLRQREVAAPWDILMPANIPVVETLKSRRVNESNVVTSINVTLLQQKAAHSLCLLVELSTGASCLVELCVTHPSHAVVVVHEAHFPALSTGQPVALHQVSHHHTRWPHICHVNS</sequence>
<organism evidence="1 2">
    <name type="scientific">Portunus trituberculatus</name>
    <name type="common">Swimming crab</name>
    <name type="synonym">Neptunus trituberculatus</name>
    <dbReference type="NCBI Taxonomy" id="210409"/>
    <lineage>
        <taxon>Eukaryota</taxon>
        <taxon>Metazoa</taxon>
        <taxon>Ecdysozoa</taxon>
        <taxon>Arthropoda</taxon>
        <taxon>Crustacea</taxon>
        <taxon>Multicrustacea</taxon>
        <taxon>Malacostraca</taxon>
        <taxon>Eumalacostraca</taxon>
        <taxon>Eucarida</taxon>
        <taxon>Decapoda</taxon>
        <taxon>Pleocyemata</taxon>
        <taxon>Brachyura</taxon>
        <taxon>Eubrachyura</taxon>
        <taxon>Portunoidea</taxon>
        <taxon>Portunidae</taxon>
        <taxon>Portuninae</taxon>
        <taxon>Portunus</taxon>
    </lineage>
</organism>
<evidence type="ECO:0000313" key="1">
    <source>
        <dbReference type="EMBL" id="MPC15703.1"/>
    </source>
</evidence>
<reference evidence="1 2" key="1">
    <citation type="submission" date="2019-05" db="EMBL/GenBank/DDBJ databases">
        <title>Another draft genome of Portunus trituberculatus and its Hox gene families provides insights of decapod evolution.</title>
        <authorList>
            <person name="Jeong J.-H."/>
            <person name="Song I."/>
            <person name="Kim S."/>
            <person name="Choi T."/>
            <person name="Kim D."/>
            <person name="Ryu S."/>
            <person name="Kim W."/>
        </authorList>
    </citation>
    <scope>NUCLEOTIDE SEQUENCE [LARGE SCALE GENOMIC DNA]</scope>
    <source>
        <tissue evidence="1">Muscle</tissue>
    </source>
</reference>